<feature type="signal peptide" evidence="11">
    <location>
        <begin position="1"/>
        <end position="39"/>
    </location>
</feature>
<evidence type="ECO:0000256" key="2">
    <source>
        <dbReference type="ARBA" id="ARBA00004416"/>
    </source>
</evidence>
<comment type="caution">
    <text evidence="13">The sequence shown here is derived from an EMBL/GenBank/DDBJ whole genome shotgun (WGS) entry which is preliminary data.</text>
</comment>
<evidence type="ECO:0000256" key="9">
    <source>
        <dbReference type="ARBA" id="ARBA00023136"/>
    </source>
</evidence>
<accession>A0AA40PQ90</accession>
<dbReference type="Pfam" id="PF02415">
    <property type="entry name" value="Chlam_PMP"/>
    <property type="match status" value="2"/>
</dbReference>
<evidence type="ECO:0000256" key="3">
    <source>
        <dbReference type="ARBA" id="ARBA00007542"/>
    </source>
</evidence>
<name>A0AA40PQ90_9CHLA</name>
<dbReference type="Proteomes" id="UP000054301">
    <property type="component" value="Unassembled WGS sequence"/>
</dbReference>
<dbReference type="GO" id="GO:0009279">
    <property type="term" value="C:cell outer membrane"/>
    <property type="evidence" value="ECO:0007669"/>
    <property type="project" value="UniProtKB-SubCell"/>
</dbReference>
<dbReference type="InterPro" id="IPR005546">
    <property type="entry name" value="Autotransporte_beta"/>
</dbReference>
<dbReference type="InterPro" id="IPR011427">
    <property type="entry name" value="Polymorphic_membr_middle"/>
</dbReference>
<reference evidence="13 14" key="1">
    <citation type="submission" date="2015-06" db="EMBL/GenBank/DDBJ databases">
        <title>More than comparative genomics: Whole genome sequencing reveals elusive C. pecorum plasmid and re-evaluates genetic differences and phylogenetic relationships between C. pecorum from pig, cattle, sheep and koala hosts.</title>
        <authorList>
            <person name="Jelocnik M."/>
            <person name="Bachmann N.L."/>
            <person name="Kaltenboeck B."/>
            <person name="Waugh C."/>
            <person name="Woolford L."/>
            <person name="Speight N."/>
            <person name="Gillett A."/>
            <person name="Higgins D."/>
            <person name="Flanagan C."/>
            <person name="Myers G."/>
            <person name="Timms P."/>
            <person name="Polkinghorne A."/>
        </authorList>
    </citation>
    <scope>NUCLEOTIDE SEQUENCE [LARGE SCALE GENOMIC DNA]</scope>
    <source>
        <strain evidence="13 14">L1</strain>
    </source>
</reference>
<comment type="subcellular location">
    <subcellularLocation>
        <location evidence="2">Cell outer membrane</location>
        <topology evidence="2">Peripheral membrane protein</topology>
        <orientation evidence="2">Extracellular side</orientation>
    </subcellularLocation>
    <subcellularLocation>
        <location evidence="1">Secreted</location>
        <location evidence="1">Cell wall</location>
    </subcellularLocation>
</comment>
<proteinExistence type="inferred from homology"/>
<keyword evidence="4" id="KW-1134">Transmembrane beta strand</keyword>
<keyword evidence="9" id="KW-0472">Membrane</keyword>
<dbReference type="InterPro" id="IPR003368">
    <property type="entry name" value="POMP_repeat"/>
</dbReference>
<keyword evidence="10" id="KW-0998">Cell outer membrane</keyword>
<keyword evidence="7" id="KW-0812">Transmembrane</keyword>
<dbReference type="SUPFAM" id="SSF103515">
    <property type="entry name" value="Autotransporter"/>
    <property type="match status" value="1"/>
</dbReference>
<protein>
    <submittedName>
        <fullName evidence="13">Autotransporter beta-domain protein</fullName>
    </submittedName>
</protein>
<evidence type="ECO:0000256" key="11">
    <source>
        <dbReference type="SAM" id="SignalP"/>
    </source>
</evidence>
<keyword evidence="6" id="KW-0964">Secreted</keyword>
<feature type="domain" description="Autotransporter" evidence="12">
    <location>
        <begin position="661"/>
        <end position="962"/>
    </location>
</feature>
<evidence type="ECO:0000259" key="12">
    <source>
        <dbReference type="PROSITE" id="PS51208"/>
    </source>
</evidence>
<keyword evidence="5" id="KW-0134">Cell wall</keyword>
<keyword evidence="8 11" id="KW-0732">Signal</keyword>
<evidence type="ECO:0000313" key="13">
    <source>
        <dbReference type="EMBL" id="KTF28517.1"/>
    </source>
</evidence>
<sequence>MGSKYLLVQQKHARMNPISSRLLVSSTLFSLSLGFSVYAANTNLTESFNGADGGTFTPKATTDAQGTTYTLLNDISIYSAGDTATQLTSSCFKESSGDLTFLGEGYSLIFNTINAGANPGAIDVTQADKTLTLADFSYLSFIASPSSTTTNGTGAVVSKGALTIKDSSYLLALQNFSTNEGGAFNSKGCTLSGISGYATFQGNSSSKAGGALYSSGDLSITNNSGPILFTQNSAKETGGGAIASSTTTTISNNGSIVFSQNTATGATANGGAISSAAAAGSGGGGGGGGGAQATPELSLKGNASVTFSNNTAEGNGGAVYANVLSLESNGEVSFFNNTSGSATAGKGGAIAIADNGTLTLSADKGNIIFNGNTVIATGNSPTTTHNAINLASTATIKALRASSGNSIFFYDPITNDPAAGNPPNPPATPLVLNEASNSQSYSGSIVFSGEKLSTTEAAEANNLTSTINQQVTLASGSLVLKSGVTTKFSGFTQDPNAFVVMDAGTTLETTAEDLSLTRLNINVDSLDGTKKVTVKTSGTNKNVTISGPISLVDAQGNFYESHNLQNPQVYSLLDVTANGTGTATVAAIPTTITPAEHYGYQGYWSLAWTLSGTTQSAKATWTQTGYTPNPERKTALVPNSLWGNAIDIRSLHKLMKNHTEDASVYQHFWVSGMANFFHQDRRDSRQGFRHLSGGCVVGINALMPSEDLLSLAYCQLSGRDKDHVVTKNYSDIYGATLHYQHTESLFNVLDTFWGHAQTPPKILSLISPSQHVVLDAHLTYTHADNHLKTLYSSLPMVKGSWRNNNFGIECGAALAAEALSSLQKISYAPFIHLQYFYGRQQRFQEMSSPESRYFEPNELINFAIPIGITFERTSKITPSKQSLTFTYSVDAYRKNPEGLVGLVASDASWTVLGANLARQAISAQLSNHFLFNPFFETFYQCAFEFRGSSRLYNFDIGTSFVF</sequence>
<evidence type="ECO:0000256" key="6">
    <source>
        <dbReference type="ARBA" id="ARBA00022525"/>
    </source>
</evidence>
<comment type="similarity">
    <text evidence="3">Belongs to the PMP outer membrane protein family.</text>
</comment>
<dbReference type="SMART" id="SM00869">
    <property type="entry name" value="Autotransporter"/>
    <property type="match status" value="1"/>
</dbReference>
<evidence type="ECO:0000256" key="5">
    <source>
        <dbReference type="ARBA" id="ARBA00022512"/>
    </source>
</evidence>
<evidence type="ECO:0000256" key="7">
    <source>
        <dbReference type="ARBA" id="ARBA00022692"/>
    </source>
</evidence>
<dbReference type="Pfam" id="PF07548">
    <property type="entry name" value="ChlamPMP_M"/>
    <property type="match status" value="1"/>
</dbReference>
<evidence type="ECO:0000256" key="1">
    <source>
        <dbReference type="ARBA" id="ARBA00004191"/>
    </source>
</evidence>
<evidence type="ECO:0000256" key="10">
    <source>
        <dbReference type="ARBA" id="ARBA00023237"/>
    </source>
</evidence>
<evidence type="ECO:0000256" key="4">
    <source>
        <dbReference type="ARBA" id="ARBA00022452"/>
    </source>
</evidence>
<dbReference type="AlphaFoldDB" id="A0AA40PQ90"/>
<gene>
    <name evidence="13" type="ORF">cpL1_0552</name>
</gene>
<evidence type="ECO:0000313" key="14">
    <source>
        <dbReference type="Proteomes" id="UP000054301"/>
    </source>
</evidence>
<dbReference type="PROSITE" id="PS51208">
    <property type="entry name" value="AUTOTRANSPORTER"/>
    <property type="match status" value="1"/>
</dbReference>
<dbReference type="InterPro" id="IPR036709">
    <property type="entry name" value="Autotransporte_beta_dom_sf"/>
</dbReference>
<evidence type="ECO:0000256" key="8">
    <source>
        <dbReference type="ARBA" id="ARBA00022729"/>
    </source>
</evidence>
<organism evidence="13 14">
    <name type="scientific">Chlamydia pecorum</name>
    <dbReference type="NCBI Taxonomy" id="85991"/>
    <lineage>
        <taxon>Bacteria</taxon>
        <taxon>Pseudomonadati</taxon>
        <taxon>Chlamydiota</taxon>
        <taxon>Chlamydiia</taxon>
        <taxon>Chlamydiales</taxon>
        <taxon>Chlamydiaceae</taxon>
        <taxon>Chlamydia/Chlamydophila group</taxon>
        <taxon>Chlamydia</taxon>
    </lineage>
</organism>
<dbReference type="NCBIfam" id="TIGR01376">
    <property type="entry name" value="POMP_repeat"/>
    <property type="match status" value="4"/>
</dbReference>
<feature type="chain" id="PRO_5041219181" evidence="11">
    <location>
        <begin position="40"/>
        <end position="962"/>
    </location>
</feature>
<dbReference type="EMBL" id="LFRH01000003">
    <property type="protein sequence ID" value="KTF28517.1"/>
    <property type="molecule type" value="Genomic_DNA"/>
</dbReference>